<dbReference type="EMBL" id="QSLJ01000001">
    <property type="protein sequence ID" value="RHF39032.1"/>
    <property type="molecule type" value="Genomic_DNA"/>
</dbReference>
<evidence type="ECO:0000259" key="2">
    <source>
        <dbReference type="SMART" id="SM00244"/>
    </source>
</evidence>
<sequence>MSVEKQLKATSGYGMLAAVIAALLAIVGLFIWSVAGLAGTPDGVDAPAAYGWGLGLSIVSFCFWFLPLNGFFSLQPGQARVCILFGKYVGTVRDEGFFWANPFFSKSMGVSGASEDAMAAAAAKASLSLSESVKAAGNAAKGLSTTISTRVRTLNGERLKVNDKMGNPIEIATVVVWHVADTAKALFDVDDYQSYVAMQAETALRHVASVYAYDHLEDESDAAGVITLRANVEEVSEALRRELTMRLAPAGVEVDDARLTHLAYSPEIAQAMLRRQQAEAVIAARKKIVEGAVSMVDMAVKEMAAGGTIELDDERKAQMASNLMVVLCGESEAHPVLNAGSLY</sequence>
<dbReference type="AlphaFoldDB" id="A0A414NH03"/>
<dbReference type="Proteomes" id="UP000283983">
    <property type="component" value="Unassembled WGS sequence"/>
</dbReference>
<protein>
    <submittedName>
        <fullName evidence="3">SPFH domain-containing protein</fullName>
    </submittedName>
</protein>
<evidence type="ECO:0000313" key="3">
    <source>
        <dbReference type="EMBL" id="RHF39032.1"/>
    </source>
</evidence>
<feature type="domain" description="Band 7" evidence="2">
    <location>
        <begin position="69"/>
        <end position="276"/>
    </location>
</feature>
<comment type="caution">
    <text evidence="3">The sequence shown here is derived from an EMBL/GenBank/DDBJ whole genome shotgun (WGS) entry which is preliminary data.</text>
</comment>
<dbReference type="RefSeq" id="WP_118103647.1">
    <property type="nucleotide sequence ID" value="NZ_CABJEU010000001.1"/>
</dbReference>
<keyword evidence="1" id="KW-0812">Transmembrane</keyword>
<feature type="transmembrane region" description="Helical" evidence="1">
    <location>
        <begin position="47"/>
        <end position="66"/>
    </location>
</feature>
<keyword evidence="1" id="KW-1133">Transmembrane helix</keyword>
<proteinExistence type="predicted"/>
<accession>A0A414NH03</accession>
<dbReference type="InterPro" id="IPR036013">
    <property type="entry name" value="Band_7/SPFH_dom_sf"/>
</dbReference>
<keyword evidence="1" id="KW-0472">Membrane</keyword>
<dbReference type="Gene3D" id="3.30.479.30">
    <property type="entry name" value="Band 7 domain"/>
    <property type="match status" value="1"/>
</dbReference>
<keyword evidence="4" id="KW-1185">Reference proteome</keyword>
<dbReference type="SUPFAM" id="SSF117892">
    <property type="entry name" value="Band 7/SPFH domain"/>
    <property type="match status" value="1"/>
</dbReference>
<gene>
    <name evidence="3" type="ORF">DW682_05015</name>
</gene>
<reference evidence="3 4" key="1">
    <citation type="submission" date="2018-08" db="EMBL/GenBank/DDBJ databases">
        <title>A genome reference for cultivated species of the human gut microbiota.</title>
        <authorList>
            <person name="Zou Y."/>
            <person name="Xue W."/>
            <person name="Luo G."/>
        </authorList>
    </citation>
    <scope>NUCLEOTIDE SEQUENCE [LARGE SCALE GENOMIC DNA]</scope>
    <source>
        <strain evidence="3 4">AM25-33</strain>
    </source>
</reference>
<feature type="transmembrane region" description="Helical" evidence="1">
    <location>
        <begin position="12"/>
        <end position="35"/>
    </location>
</feature>
<dbReference type="PANTHER" id="PTHR43446:SF1">
    <property type="entry name" value="BAND 7 DOMAIN-CONTAINING PROTEIN"/>
    <property type="match status" value="1"/>
</dbReference>
<evidence type="ECO:0000313" key="4">
    <source>
        <dbReference type="Proteomes" id="UP000283983"/>
    </source>
</evidence>
<dbReference type="InParanoid" id="A0A414NH03"/>
<dbReference type="Pfam" id="PF01145">
    <property type="entry name" value="Band_7"/>
    <property type="match status" value="1"/>
</dbReference>
<organism evidence="3 4">
    <name type="scientific">Collinsella intestinalis</name>
    <dbReference type="NCBI Taxonomy" id="147207"/>
    <lineage>
        <taxon>Bacteria</taxon>
        <taxon>Bacillati</taxon>
        <taxon>Actinomycetota</taxon>
        <taxon>Coriobacteriia</taxon>
        <taxon>Coriobacteriales</taxon>
        <taxon>Coriobacteriaceae</taxon>
        <taxon>Collinsella</taxon>
    </lineage>
</organism>
<dbReference type="SMART" id="SM00244">
    <property type="entry name" value="PHB"/>
    <property type="match status" value="1"/>
</dbReference>
<evidence type="ECO:0000256" key="1">
    <source>
        <dbReference type="SAM" id="Phobius"/>
    </source>
</evidence>
<dbReference type="PANTHER" id="PTHR43446">
    <property type="entry name" value="MEMBRANE PROTEIN-RELATED"/>
    <property type="match status" value="1"/>
</dbReference>
<dbReference type="InterPro" id="IPR001107">
    <property type="entry name" value="Band_7"/>
</dbReference>
<name>A0A414NH03_9ACTN</name>
<dbReference type="CDD" id="cd03402">
    <property type="entry name" value="SPFH_like_u2"/>
    <property type="match status" value="1"/>
</dbReference>